<protein>
    <submittedName>
        <fullName evidence="1">Uncharacterized protein</fullName>
    </submittedName>
</protein>
<accession>A0A9D1RF52</accession>
<proteinExistence type="predicted"/>
<dbReference type="Proteomes" id="UP000824205">
    <property type="component" value="Unassembled WGS sequence"/>
</dbReference>
<sequence length="136" mass="15545">MIFKDLLDICSAENVVDEIQKQFSKAPSDQQLLLQQVNQLIQKMQTIEDFLILEDKLFCFMAVPKDSKEQSVYVSLYDIDKEDIAGGWENYKINKVRDWGWLDFQALGVTVFEPSLKKYGVDCIVAGVLGFILLGD</sequence>
<dbReference type="AlphaFoldDB" id="A0A9D1RF52"/>
<gene>
    <name evidence="1" type="ORF">IAA48_08210</name>
</gene>
<evidence type="ECO:0000313" key="2">
    <source>
        <dbReference type="Proteomes" id="UP000824205"/>
    </source>
</evidence>
<reference evidence="1" key="2">
    <citation type="submission" date="2021-04" db="EMBL/GenBank/DDBJ databases">
        <authorList>
            <person name="Gilroy R."/>
        </authorList>
    </citation>
    <scope>NUCLEOTIDE SEQUENCE</scope>
    <source>
        <strain evidence="1">421</strain>
    </source>
</reference>
<name>A0A9D1RF52_9FIRM</name>
<evidence type="ECO:0000313" key="1">
    <source>
        <dbReference type="EMBL" id="HIW86462.1"/>
    </source>
</evidence>
<dbReference type="EMBL" id="DXGE01000034">
    <property type="protein sequence ID" value="HIW86462.1"/>
    <property type="molecule type" value="Genomic_DNA"/>
</dbReference>
<reference evidence="1" key="1">
    <citation type="journal article" date="2021" name="PeerJ">
        <title>Extensive microbial diversity within the chicken gut microbiome revealed by metagenomics and culture.</title>
        <authorList>
            <person name="Gilroy R."/>
            <person name="Ravi A."/>
            <person name="Getino M."/>
            <person name="Pursley I."/>
            <person name="Horton D.L."/>
            <person name="Alikhan N.F."/>
            <person name="Baker D."/>
            <person name="Gharbi K."/>
            <person name="Hall N."/>
            <person name="Watson M."/>
            <person name="Adriaenssens E.M."/>
            <person name="Foster-Nyarko E."/>
            <person name="Jarju S."/>
            <person name="Secka A."/>
            <person name="Antonio M."/>
            <person name="Oren A."/>
            <person name="Chaudhuri R.R."/>
            <person name="La Ragione R."/>
            <person name="Hildebrand F."/>
            <person name="Pallen M.J."/>
        </authorList>
    </citation>
    <scope>NUCLEOTIDE SEQUENCE</scope>
    <source>
        <strain evidence="1">421</strain>
    </source>
</reference>
<organism evidence="1 2">
    <name type="scientific">Candidatus Eubacterium faecipullorum</name>
    <dbReference type="NCBI Taxonomy" id="2838571"/>
    <lineage>
        <taxon>Bacteria</taxon>
        <taxon>Bacillati</taxon>
        <taxon>Bacillota</taxon>
        <taxon>Clostridia</taxon>
        <taxon>Eubacteriales</taxon>
        <taxon>Eubacteriaceae</taxon>
        <taxon>Eubacterium</taxon>
    </lineage>
</organism>
<comment type="caution">
    <text evidence="1">The sequence shown here is derived from an EMBL/GenBank/DDBJ whole genome shotgun (WGS) entry which is preliminary data.</text>
</comment>